<dbReference type="PANTHER" id="PTHR18945">
    <property type="entry name" value="NEUROTRANSMITTER GATED ION CHANNEL"/>
    <property type="match status" value="1"/>
</dbReference>
<evidence type="ECO:0000256" key="4">
    <source>
        <dbReference type="SAM" id="MobiDB-lite"/>
    </source>
</evidence>
<comment type="subcellular location">
    <subcellularLocation>
        <location evidence="1">Membrane</location>
        <topology evidence="1">Multi-pass membrane protein</topology>
    </subcellularLocation>
</comment>
<dbReference type="PRINTS" id="PR00252">
    <property type="entry name" value="NRIONCHANNEL"/>
</dbReference>
<dbReference type="GO" id="GO:0004888">
    <property type="term" value="F:transmembrane signaling receptor activity"/>
    <property type="evidence" value="ECO:0007669"/>
    <property type="project" value="InterPro"/>
</dbReference>
<evidence type="ECO:0000256" key="3">
    <source>
        <dbReference type="RuleBase" id="RU000687"/>
    </source>
</evidence>
<comment type="similarity">
    <text evidence="3">Belongs to the ligand-gated ion channel (TC 1.A.9) family.</text>
</comment>
<organism evidence="5 6">
    <name type="scientific">Owenia fusiformis</name>
    <name type="common">Polychaete worm</name>
    <dbReference type="NCBI Taxonomy" id="6347"/>
    <lineage>
        <taxon>Eukaryota</taxon>
        <taxon>Metazoa</taxon>
        <taxon>Spiralia</taxon>
        <taxon>Lophotrochozoa</taxon>
        <taxon>Annelida</taxon>
        <taxon>Polychaeta</taxon>
        <taxon>Sedentaria</taxon>
        <taxon>Canalipalpata</taxon>
        <taxon>Sabellida</taxon>
        <taxon>Oweniida</taxon>
        <taxon>Oweniidae</taxon>
        <taxon>Owenia</taxon>
    </lineage>
</organism>
<dbReference type="PROSITE" id="PS00236">
    <property type="entry name" value="NEUROTR_ION_CHANNEL"/>
    <property type="match status" value="1"/>
</dbReference>
<keyword evidence="6" id="KW-1185">Reference proteome</keyword>
<dbReference type="Gene3D" id="2.70.170.10">
    <property type="entry name" value="Neurotransmitter-gated ion-channel ligand-binding domain"/>
    <property type="match status" value="1"/>
</dbReference>
<dbReference type="InterPro" id="IPR006202">
    <property type="entry name" value="Neur_chan_lig-bd"/>
</dbReference>
<dbReference type="SUPFAM" id="SSF63712">
    <property type="entry name" value="Nicotinic receptor ligand binding domain-like"/>
    <property type="match status" value="1"/>
</dbReference>
<gene>
    <name evidence="5" type="ORF">OFUS_LOCUS3793</name>
</gene>
<reference evidence="5" key="1">
    <citation type="submission" date="2022-03" db="EMBL/GenBank/DDBJ databases">
        <authorList>
            <person name="Martin C."/>
        </authorList>
    </citation>
    <scope>NUCLEOTIDE SEQUENCE</scope>
</reference>
<dbReference type="FunFam" id="2.70.170.10:FF:000014">
    <property type="entry name" value="Glycine receptor subunit beta"/>
    <property type="match status" value="1"/>
</dbReference>
<name>A0A8J1XKV6_OWEFU</name>
<proteinExistence type="inferred from homology"/>
<evidence type="ECO:0000256" key="2">
    <source>
        <dbReference type="ARBA" id="ARBA00023136"/>
    </source>
</evidence>
<evidence type="ECO:0000256" key="1">
    <source>
        <dbReference type="ARBA" id="ARBA00004141"/>
    </source>
</evidence>
<feature type="compositionally biased region" description="Polar residues" evidence="4">
    <location>
        <begin position="55"/>
        <end position="70"/>
    </location>
</feature>
<dbReference type="Pfam" id="PF02931">
    <property type="entry name" value="Neur_chan_LBD"/>
    <property type="match status" value="1"/>
</dbReference>
<protein>
    <submittedName>
        <fullName evidence="5">Uncharacterized protein</fullName>
    </submittedName>
</protein>
<keyword evidence="3" id="KW-0407">Ion channel</keyword>
<dbReference type="OrthoDB" id="407674at2759"/>
<keyword evidence="2" id="KW-0472">Membrane</keyword>
<keyword evidence="3" id="KW-0813">Transport</keyword>
<feature type="region of interest" description="Disordered" evidence="4">
    <location>
        <begin position="43"/>
        <end position="70"/>
    </location>
</feature>
<accession>A0A8J1XKV6</accession>
<evidence type="ECO:0000313" key="6">
    <source>
        <dbReference type="Proteomes" id="UP000749559"/>
    </source>
</evidence>
<evidence type="ECO:0000313" key="5">
    <source>
        <dbReference type="EMBL" id="CAH1776637.1"/>
    </source>
</evidence>
<dbReference type="GO" id="GO:0005230">
    <property type="term" value="F:extracellular ligand-gated monoatomic ion channel activity"/>
    <property type="evidence" value="ECO:0007669"/>
    <property type="project" value="InterPro"/>
</dbReference>
<dbReference type="InterPro" id="IPR036734">
    <property type="entry name" value="Neur_chan_lig-bd_sf"/>
</dbReference>
<sequence>MMASQLYLLDMRLGLILTGILLASTLTLTEQLSQHKIHHNHLSARTLKGDREPNLHNTGKESTTAKQYDSNQKRSTFITTLLHDYAEDVPPNFDQGEAIEVRCAMHINTFDSINESSMDYELNIFMREYWTDHRLAYNTSIPDESITLDPRMIDRIWVPDTFFHNEKKGSFHDITVPNRLLRIRQDGSIEYSIRLSLTLSCPMVLNKFPMDSQICYAQIESYAYTTDKILLRWAERDAVEIVPNLELPQFQLTRLSYGECYRNYSTGSFPCLQIKLLPG</sequence>
<dbReference type="AlphaFoldDB" id="A0A8J1XKV6"/>
<dbReference type="Proteomes" id="UP000749559">
    <property type="component" value="Unassembled WGS sequence"/>
</dbReference>
<keyword evidence="3" id="KW-0406">Ion transport</keyword>
<dbReference type="EMBL" id="CAIIXF020000002">
    <property type="protein sequence ID" value="CAH1776637.1"/>
    <property type="molecule type" value="Genomic_DNA"/>
</dbReference>
<dbReference type="InterPro" id="IPR006201">
    <property type="entry name" value="Neur_channel"/>
</dbReference>
<dbReference type="InterPro" id="IPR018000">
    <property type="entry name" value="Neurotransmitter_ion_chnl_CS"/>
</dbReference>
<dbReference type="GO" id="GO:0016020">
    <property type="term" value="C:membrane"/>
    <property type="evidence" value="ECO:0007669"/>
    <property type="project" value="UniProtKB-SubCell"/>
</dbReference>
<comment type="caution">
    <text evidence="5">The sequence shown here is derived from an EMBL/GenBank/DDBJ whole genome shotgun (WGS) entry which is preliminary data.</text>
</comment>
<dbReference type="CDD" id="cd18991">
    <property type="entry name" value="LGIC_ECD_GlyR"/>
    <property type="match status" value="1"/>
</dbReference>